<gene>
    <name evidence="1" type="ORF">FHK98_08135</name>
</gene>
<sequence>MEPTKLLDWVIGKRVLQDRRCLWIELSVPWESSLTDSEVMDIWQVIVNYWRSHFPPLRS</sequence>
<evidence type="ECO:0000313" key="1">
    <source>
        <dbReference type="EMBL" id="MBA4465625.1"/>
    </source>
</evidence>
<accession>A0A838WLJ1</accession>
<dbReference type="Proteomes" id="UP000538075">
    <property type="component" value="Unassembled WGS sequence"/>
</dbReference>
<comment type="caution">
    <text evidence="1">The sequence shown here is derived from an EMBL/GenBank/DDBJ whole genome shotgun (WGS) entry which is preliminary data.</text>
</comment>
<organism evidence="1 2">
    <name type="scientific">Cylindrospermopsis raciborskii CS-506_A</name>
    <dbReference type="NCBI Taxonomy" id="2585140"/>
    <lineage>
        <taxon>Bacteria</taxon>
        <taxon>Bacillati</taxon>
        <taxon>Cyanobacteriota</taxon>
        <taxon>Cyanophyceae</taxon>
        <taxon>Nostocales</taxon>
        <taxon>Aphanizomenonaceae</taxon>
        <taxon>Cylindrospermopsis</taxon>
    </lineage>
</organism>
<reference evidence="1 2" key="1">
    <citation type="journal article" date="2020" name="J. Appl. Phycol.">
        <title>Morphological changes and genome evolution in Raphidiopsis raciborskii CS-506 after 23 years in culture.</title>
        <authorList>
            <person name="Willis A."/>
            <person name="Bent S.J."/>
            <person name="Jameson I.D."/>
        </authorList>
    </citation>
    <scope>NUCLEOTIDE SEQUENCE [LARGE SCALE GENOMIC DNA]</scope>
    <source>
        <strain evidence="1 2">CS-506_A</strain>
    </source>
</reference>
<name>A0A838WLJ1_9CYAN</name>
<dbReference type="AlphaFoldDB" id="A0A838WLJ1"/>
<evidence type="ECO:0000313" key="2">
    <source>
        <dbReference type="Proteomes" id="UP000538075"/>
    </source>
</evidence>
<dbReference type="EMBL" id="VDFG01000504">
    <property type="protein sequence ID" value="MBA4465625.1"/>
    <property type="molecule type" value="Genomic_DNA"/>
</dbReference>
<proteinExistence type="predicted"/>
<protein>
    <submittedName>
        <fullName evidence="1">Uncharacterized protein</fullName>
    </submittedName>
</protein>